<gene>
    <name evidence="2" type="ORF">LYSHEL_15100</name>
</gene>
<sequence>MQHTNSHRRARTIVLASLLLLASGQVFAKDVFATFGDTCIASGTSYDKAAEAVKARNAVAMPADPNAGYHASKTWLVEGTPQVLITLNERGYCAVMADGAEAAELEAHLAAFMAQMQQTRPATQRQDKPMFDGEQVLDAWEIDWSPELAMRVRLSKASADGVEGVMLSRAFVAK</sequence>
<dbReference type="EMBL" id="AP024546">
    <property type="protein sequence ID" value="BCT95639.1"/>
    <property type="molecule type" value="Genomic_DNA"/>
</dbReference>
<evidence type="ECO:0000256" key="1">
    <source>
        <dbReference type="SAM" id="SignalP"/>
    </source>
</evidence>
<dbReference type="RefSeq" id="WP_213437301.1">
    <property type="nucleotide sequence ID" value="NZ_AP024546.1"/>
</dbReference>
<evidence type="ECO:0000313" key="3">
    <source>
        <dbReference type="Proteomes" id="UP000680514"/>
    </source>
</evidence>
<feature type="chain" id="PRO_5046532271" evidence="1">
    <location>
        <begin position="29"/>
        <end position="174"/>
    </location>
</feature>
<proteinExistence type="predicted"/>
<protein>
    <submittedName>
        <fullName evidence="2">Uncharacterized protein</fullName>
    </submittedName>
</protein>
<dbReference type="NCBIfam" id="NF047650">
    <property type="entry name" value="lipo_NMCC_0638"/>
    <property type="match status" value="1"/>
</dbReference>
<accession>A0ABM7QDM5</accession>
<keyword evidence="3" id="KW-1185">Reference proteome</keyword>
<keyword evidence="1" id="KW-0732">Signal</keyword>
<dbReference type="Proteomes" id="UP000680514">
    <property type="component" value="Chromosome"/>
</dbReference>
<organism evidence="2 3">
    <name type="scientific">Lysobacter helvus</name>
    <dbReference type="NCBI Taxonomy" id="2675059"/>
    <lineage>
        <taxon>Bacteria</taxon>
        <taxon>Pseudomonadati</taxon>
        <taxon>Pseudomonadota</taxon>
        <taxon>Gammaproteobacteria</taxon>
        <taxon>Lysobacterales</taxon>
        <taxon>Lysobacteraceae</taxon>
        <taxon>Lysobacter</taxon>
    </lineage>
</organism>
<reference evidence="2 3" key="1">
    <citation type="submission" date="2021-03" db="EMBL/GenBank/DDBJ databases">
        <title>Complete Genome Sequences of Two Lysobacter Strains Isolated from Sea Water (Lysobacter caseinilyticus) and Soil (Lysobacter helvus) in South Korea.</title>
        <authorList>
            <person name="Watanabe Y."/>
            <person name="Arakawa K."/>
        </authorList>
    </citation>
    <scope>NUCLEOTIDE SEQUENCE [LARGE SCALE GENOMIC DNA]</scope>
    <source>
        <strain evidence="2 3">D10</strain>
    </source>
</reference>
<name>A0ABM7QDM5_9GAMM</name>
<evidence type="ECO:0000313" key="2">
    <source>
        <dbReference type="EMBL" id="BCT95639.1"/>
    </source>
</evidence>
<feature type="signal peptide" evidence="1">
    <location>
        <begin position="1"/>
        <end position="28"/>
    </location>
</feature>